<accession>A0A1M5MD35</accession>
<dbReference type="OrthoDB" id="9912699at2"/>
<gene>
    <name evidence="2" type="ORF">SAMN05444003_0771</name>
</gene>
<dbReference type="RefSeq" id="WP_072899432.1">
    <property type="nucleotide sequence ID" value="NZ_FQXB01000001.1"/>
</dbReference>
<organism evidence="2 3">
    <name type="scientific">Cognatiyoonia sediminum</name>
    <dbReference type="NCBI Taxonomy" id="1508389"/>
    <lineage>
        <taxon>Bacteria</taxon>
        <taxon>Pseudomonadati</taxon>
        <taxon>Pseudomonadota</taxon>
        <taxon>Alphaproteobacteria</taxon>
        <taxon>Rhodobacterales</taxon>
        <taxon>Paracoccaceae</taxon>
        <taxon>Cognatiyoonia</taxon>
    </lineage>
</organism>
<evidence type="ECO:0000313" key="3">
    <source>
        <dbReference type="Proteomes" id="UP000184074"/>
    </source>
</evidence>
<feature type="signal peptide" evidence="1">
    <location>
        <begin position="1"/>
        <end position="24"/>
    </location>
</feature>
<keyword evidence="3" id="KW-1185">Reference proteome</keyword>
<protein>
    <submittedName>
        <fullName evidence="2">Uncharacterized protein</fullName>
    </submittedName>
</protein>
<reference evidence="2 3" key="1">
    <citation type="submission" date="2016-11" db="EMBL/GenBank/DDBJ databases">
        <authorList>
            <person name="Jaros S."/>
            <person name="Januszkiewicz K."/>
            <person name="Wedrychowicz H."/>
        </authorList>
    </citation>
    <scope>NUCLEOTIDE SEQUENCE [LARGE SCALE GENOMIC DNA]</scope>
    <source>
        <strain evidence="2 3">DSM 28715</strain>
    </source>
</reference>
<sequence>MSTGRFIFALFALCAGTLPLKSLASQLQNDGFYAATKVNDKLLDSSIISLLNTYELLTEDFVTFFDSSKDLELLDFYFASGANYIQDQRINRNALDVFDSTAASDIMRLNTNSETCYVQSIRLPTNQRLTIAIHNEDDDNAEDIFRCLVAGLWYFNQGSLLDYDAEKWRNSFVNLIRGN</sequence>
<feature type="chain" id="PRO_5012612580" evidence="1">
    <location>
        <begin position="25"/>
        <end position="179"/>
    </location>
</feature>
<dbReference type="EMBL" id="FQXB01000001">
    <property type="protein sequence ID" value="SHG75250.1"/>
    <property type="molecule type" value="Genomic_DNA"/>
</dbReference>
<evidence type="ECO:0000313" key="2">
    <source>
        <dbReference type="EMBL" id="SHG75250.1"/>
    </source>
</evidence>
<dbReference type="Proteomes" id="UP000184074">
    <property type="component" value="Unassembled WGS sequence"/>
</dbReference>
<proteinExistence type="predicted"/>
<evidence type="ECO:0000256" key="1">
    <source>
        <dbReference type="SAM" id="SignalP"/>
    </source>
</evidence>
<dbReference type="AlphaFoldDB" id="A0A1M5MD35"/>
<name>A0A1M5MD35_9RHOB</name>
<keyword evidence="1" id="KW-0732">Signal</keyword>